<dbReference type="KEGG" id="ntr:B0W44_08895"/>
<evidence type="ECO:0000313" key="1">
    <source>
        <dbReference type="EMBL" id="AQS55892.1"/>
    </source>
</evidence>
<keyword evidence="2" id="KW-1185">Reference proteome</keyword>
<dbReference type="PANTHER" id="PTHR39179:SF3">
    <property type="entry name" value="COTS-RELATED PROTEIN"/>
    <property type="match status" value="1"/>
</dbReference>
<dbReference type="PANTHER" id="PTHR39179">
    <property type="entry name" value="SPORE COAT PROTEIN I"/>
    <property type="match status" value="1"/>
</dbReference>
<proteinExistence type="predicted"/>
<dbReference type="Gene3D" id="3.30.200.20">
    <property type="entry name" value="Phosphorylase Kinase, domain 1"/>
    <property type="match status" value="1"/>
</dbReference>
<sequence length="367" mass="42191">MEGETAVDHPEKQLEALIAHHYGLFVRKVVPCSEGWHLTTNRGTFLLSRAGKRDGTYWDMVSRLLRHLRRRGVRQLPRLELTAEGKPLFSGFHSRYLLWSGGQLKSLNWHSLNTWASVGRTLAHLHLASRDFTPRFTDGKYTVVGRWKMFWTQSYRMLETIGASCRLTGDPQSADREWRRVHTYAASMIETALRYFEAAGGDDAVQQHAKYGIVGQHDLTRRSWGGTLRGAVTLKTWDETVLDVRVRDIAHMLHLAYGTKTAFRDRVRVLLKHYQSVHPLSDAEWPLLYGRMLFPGPLVQTARDVYIRQTVSDSAQKMLKRAACELERREYHLRCLPRLLKETVGVSVPEIDWLKSSSITVHHTGHT</sequence>
<dbReference type="GO" id="GO:0042601">
    <property type="term" value="C:endospore-forming forespore"/>
    <property type="evidence" value="ECO:0007669"/>
    <property type="project" value="TreeGrafter"/>
</dbReference>
<dbReference type="InterPro" id="IPR011009">
    <property type="entry name" value="Kinase-like_dom_sf"/>
</dbReference>
<dbReference type="InterPro" id="IPR047175">
    <property type="entry name" value="CotS-like"/>
</dbReference>
<dbReference type="OrthoDB" id="2986702at2"/>
<gene>
    <name evidence="1" type="ORF">B0W44_08895</name>
</gene>
<evidence type="ECO:0008006" key="3">
    <source>
        <dbReference type="Google" id="ProtNLM"/>
    </source>
</evidence>
<accession>A0A1U9K787</accession>
<dbReference type="STRING" id="1471761.B0W44_08895"/>
<dbReference type="Gene3D" id="3.90.1200.10">
    <property type="match status" value="1"/>
</dbReference>
<dbReference type="RefSeq" id="WP_077719755.1">
    <property type="nucleotide sequence ID" value="NZ_CP019699.1"/>
</dbReference>
<protein>
    <recommendedName>
        <fullName evidence="3">Aminoglycoside phosphotransferase domain-containing protein</fullName>
    </recommendedName>
</protein>
<evidence type="ECO:0000313" key="2">
    <source>
        <dbReference type="Proteomes" id="UP000188603"/>
    </source>
</evidence>
<organism evidence="1 2">
    <name type="scientific">Novibacillus thermophilus</name>
    <dbReference type="NCBI Taxonomy" id="1471761"/>
    <lineage>
        <taxon>Bacteria</taxon>
        <taxon>Bacillati</taxon>
        <taxon>Bacillota</taxon>
        <taxon>Bacilli</taxon>
        <taxon>Bacillales</taxon>
        <taxon>Thermoactinomycetaceae</taxon>
        <taxon>Novibacillus</taxon>
    </lineage>
</organism>
<name>A0A1U9K787_9BACL</name>
<dbReference type="EMBL" id="CP019699">
    <property type="protein sequence ID" value="AQS55892.1"/>
    <property type="molecule type" value="Genomic_DNA"/>
</dbReference>
<reference evidence="1 2" key="1">
    <citation type="journal article" date="2015" name="Int. J. Syst. Evol. Microbiol.">
        <title>Novibacillus thermophilus gen. nov., sp. nov., a Gram-staining-negative and moderately thermophilic member of the family Thermoactinomycetaceae.</title>
        <authorList>
            <person name="Yang G."/>
            <person name="Chen J."/>
            <person name="Zhou S."/>
        </authorList>
    </citation>
    <scope>NUCLEOTIDE SEQUENCE [LARGE SCALE GENOMIC DNA]</scope>
    <source>
        <strain evidence="1 2">SG-1</strain>
    </source>
</reference>
<dbReference type="Proteomes" id="UP000188603">
    <property type="component" value="Chromosome"/>
</dbReference>
<dbReference type="AlphaFoldDB" id="A0A1U9K787"/>
<dbReference type="SUPFAM" id="SSF56112">
    <property type="entry name" value="Protein kinase-like (PK-like)"/>
    <property type="match status" value="1"/>
</dbReference>